<comment type="caution">
    <text evidence="2">The sequence shown here is derived from an EMBL/GenBank/DDBJ whole genome shotgun (WGS) entry which is preliminary data.</text>
</comment>
<organism evidence="2 3">
    <name type="scientific">Eumeta variegata</name>
    <name type="common">Bagworm moth</name>
    <name type="synonym">Eumeta japonica</name>
    <dbReference type="NCBI Taxonomy" id="151549"/>
    <lineage>
        <taxon>Eukaryota</taxon>
        <taxon>Metazoa</taxon>
        <taxon>Ecdysozoa</taxon>
        <taxon>Arthropoda</taxon>
        <taxon>Hexapoda</taxon>
        <taxon>Insecta</taxon>
        <taxon>Pterygota</taxon>
        <taxon>Neoptera</taxon>
        <taxon>Endopterygota</taxon>
        <taxon>Lepidoptera</taxon>
        <taxon>Glossata</taxon>
        <taxon>Ditrysia</taxon>
        <taxon>Tineoidea</taxon>
        <taxon>Psychidae</taxon>
        <taxon>Oiketicinae</taxon>
        <taxon>Eumeta</taxon>
    </lineage>
</organism>
<dbReference type="AlphaFoldDB" id="A0A4C1WWV1"/>
<dbReference type="EMBL" id="BGZK01000661">
    <property type="protein sequence ID" value="GBP55122.1"/>
    <property type="molecule type" value="Genomic_DNA"/>
</dbReference>
<protein>
    <submittedName>
        <fullName evidence="2">Uncharacterized protein</fullName>
    </submittedName>
</protein>
<feature type="region of interest" description="Disordered" evidence="1">
    <location>
        <begin position="1"/>
        <end position="22"/>
    </location>
</feature>
<evidence type="ECO:0000313" key="3">
    <source>
        <dbReference type="Proteomes" id="UP000299102"/>
    </source>
</evidence>
<dbReference type="Proteomes" id="UP000299102">
    <property type="component" value="Unassembled WGS sequence"/>
</dbReference>
<accession>A0A4C1WWV1</accession>
<feature type="compositionally biased region" description="Basic and acidic residues" evidence="1">
    <location>
        <begin position="8"/>
        <end position="22"/>
    </location>
</feature>
<name>A0A4C1WWV1_EUMVA</name>
<evidence type="ECO:0000256" key="1">
    <source>
        <dbReference type="SAM" id="MobiDB-lite"/>
    </source>
</evidence>
<reference evidence="2 3" key="1">
    <citation type="journal article" date="2019" name="Commun. Biol.">
        <title>The bagworm genome reveals a unique fibroin gene that provides high tensile strength.</title>
        <authorList>
            <person name="Kono N."/>
            <person name="Nakamura H."/>
            <person name="Ohtoshi R."/>
            <person name="Tomita M."/>
            <person name="Numata K."/>
            <person name="Arakawa K."/>
        </authorList>
    </citation>
    <scope>NUCLEOTIDE SEQUENCE [LARGE SCALE GENOMIC DNA]</scope>
</reference>
<evidence type="ECO:0000313" key="2">
    <source>
        <dbReference type="EMBL" id="GBP55122.1"/>
    </source>
</evidence>
<sequence>MLNSSDIRYVEEENGRDDSHSELPKLCIETPWAVATLSQGRRMSMRPSRREKMIITAGHGVGSGPPKLSLTERNATAKVVTSRLYFVTVLYLTRRTDPFPYCSQVDQVYHSNI</sequence>
<proteinExistence type="predicted"/>
<keyword evidence="3" id="KW-1185">Reference proteome</keyword>
<gene>
    <name evidence="2" type="ORF">EVAR_38002_1</name>
</gene>